<evidence type="ECO:0000256" key="1">
    <source>
        <dbReference type="ARBA" id="ARBA00022737"/>
    </source>
</evidence>
<feature type="non-terminal residue" evidence="5">
    <location>
        <position position="1"/>
    </location>
</feature>
<evidence type="ECO:0000313" key="5">
    <source>
        <dbReference type="EMBL" id="ODM91721.1"/>
    </source>
</evidence>
<keyword evidence="6" id="KW-1185">Reference proteome</keyword>
<proteinExistence type="predicted"/>
<comment type="caution">
    <text evidence="3">Lacks conserved residue(s) required for the propagation of feature annotation.</text>
</comment>
<evidence type="ECO:0000313" key="6">
    <source>
        <dbReference type="Proteomes" id="UP000094527"/>
    </source>
</evidence>
<protein>
    <submittedName>
        <fullName evidence="5">Deleted in malignant brain tumors 1 protein</fullName>
    </submittedName>
</protein>
<dbReference type="InterPro" id="IPR000859">
    <property type="entry name" value="CUB_dom"/>
</dbReference>
<gene>
    <name evidence="5" type="ORF">Ocin01_14960</name>
</gene>
<evidence type="ECO:0000256" key="2">
    <source>
        <dbReference type="ARBA" id="ARBA00023157"/>
    </source>
</evidence>
<dbReference type="EMBL" id="LJIJ01001445">
    <property type="protein sequence ID" value="ODM91721.1"/>
    <property type="molecule type" value="Genomic_DNA"/>
</dbReference>
<sequence length="505" mass="56130">FEKCCDYVTISSAETPAIKLTSTNGIATVTGSIVNVTFVSDGSVMGSGFRLHFENNTNVFVEDENCGGLIIGENGLLNYKLRTYYPNNERCVYLLHSPNSRSITLELLEDEFEVCCDFLHVNTIDPTNGTLRNDTVAITRANNTRTFDESLLVIVFRSDSGTRGKGFSLQFTSNGTNANLGYNYKLRHVSDSYGTIDYPSAEWGDEESTNNEIFVLASSLNTRDGDALFTSMINWNSGTFQKSNDSCDYGSLSFYSTQYFKGWLERPRLPSVNATSTCSNVIHEPARRNIFNTEFSSFLAIYKPISVGVYACLSCLLLHFCLQGNDKCGGVYVGNNSGEIIYKENIRYDANEQCVFLVQVPQAETIVFSLQTRGFEDCCDYVTVGSLAAFGETQSPPVIMSTTNSTTIITGSVAIVTFTSDGSIQQFGFRLQFHARTKATTNFQYTYILAHQNQPPPFEFSQQMGPNQVAIFAYARSFKNNTQLNITSFRPQINARCDSDSLSIY</sequence>
<comment type="caution">
    <text evidence="5">The sequence shown here is derived from an EMBL/GenBank/DDBJ whole genome shotgun (WGS) entry which is preliminary data.</text>
</comment>
<dbReference type="CDD" id="cd00041">
    <property type="entry name" value="CUB"/>
    <property type="match status" value="2"/>
</dbReference>
<feature type="domain" description="CUB" evidence="4">
    <location>
        <begin position="328"/>
        <end position="436"/>
    </location>
</feature>
<feature type="non-terminal residue" evidence="5">
    <location>
        <position position="505"/>
    </location>
</feature>
<dbReference type="PANTHER" id="PTHR24251">
    <property type="entry name" value="OVOCHYMASE-RELATED"/>
    <property type="match status" value="1"/>
</dbReference>
<accession>A0A1D2MFP6</accession>
<organism evidence="5 6">
    <name type="scientific">Orchesella cincta</name>
    <name type="common">Springtail</name>
    <name type="synonym">Podura cincta</name>
    <dbReference type="NCBI Taxonomy" id="48709"/>
    <lineage>
        <taxon>Eukaryota</taxon>
        <taxon>Metazoa</taxon>
        <taxon>Ecdysozoa</taxon>
        <taxon>Arthropoda</taxon>
        <taxon>Hexapoda</taxon>
        <taxon>Collembola</taxon>
        <taxon>Entomobryomorpha</taxon>
        <taxon>Entomobryoidea</taxon>
        <taxon>Orchesellidae</taxon>
        <taxon>Orchesellinae</taxon>
        <taxon>Orchesella</taxon>
    </lineage>
</organism>
<dbReference type="STRING" id="48709.A0A1D2MFP6"/>
<dbReference type="Proteomes" id="UP000094527">
    <property type="component" value="Unassembled WGS sequence"/>
</dbReference>
<dbReference type="PROSITE" id="PS01180">
    <property type="entry name" value="CUB"/>
    <property type="match status" value="2"/>
</dbReference>
<evidence type="ECO:0000256" key="3">
    <source>
        <dbReference type="PROSITE-ProRule" id="PRU00059"/>
    </source>
</evidence>
<dbReference type="InterPro" id="IPR035914">
    <property type="entry name" value="Sperma_CUB_dom_sf"/>
</dbReference>
<dbReference type="Gene3D" id="2.60.120.290">
    <property type="entry name" value="Spermadhesin, CUB domain"/>
    <property type="match status" value="2"/>
</dbReference>
<dbReference type="Pfam" id="PF00431">
    <property type="entry name" value="CUB"/>
    <property type="match status" value="2"/>
</dbReference>
<keyword evidence="2" id="KW-1015">Disulfide bond</keyword>
<dbReference type="AlphaFoldDB" id="A0A1D2MFP6"/>
<evidence type="ECO:0000259" key="4">
    <source>
        <dbReference type="PROSITE" id="PS01180"/>
    </source>
</evidence>
<dbReference type="OrthoDB" id="8294694at2759"/>
<feature type="domain" description="CUB" evidence="4">
    <location>
        <begin position="66"/>
        <end position="174"/>
    </location>
</feature>
<dbReference type="SUPFAM" id="SSF49854">
    <property type="entry name" value="Spermadhesin, CUB domain"/>
    <property type="match status" value="2"/>
</dbReference>
<keyword evidence="1" id="KW-0677">Repeat</keyword>
<name>A0A1D2MFP6_ORCCI</name>
<dbReference type="SMART" id="SM00042">
    <property type="entry name" value="CUB"/>
    <property type="match status" value="2"/>
</dbReference>
<reference evidence="5 6" key="1">
    <citation type="journal article" date="2016" name="Genome Biol. Evol.">
        <title>Gene Family Evolution Reflects Adaptation to Soil Environmental Stressors in the Genome of the Collembolan Orchesella cincta.</title>
        <authorList>
            <person name="Faddeeva-Vakhrusheva A."/>
            <person name="Derks M.F."/>
            <person name="Anvar S.Y."/>
            <person name="Agamennone V."/>
            <person name="Suring W."/>
            <person name="Smit S."/>
            <person name="van Straalen N.M."/>
            <person name="Roelofs D."/>
        </authorList>
    </citation>
    <scope>NUCLEOTIDE SEQUENCE [LARGE SCALE GENOMIC DNA]</scope>
    <source>
        <tissue evidence="5">Mixed pool</tissue>
    </source>
</reference>